<name>X0Y665_9ZZZZ</name>
<gene>
    <name evidence="1" type="ORF">S01H1_76461</name>
</gene>
<accession>X0Y665</accession>
<dbReference type="AlphaFoldDB" id="X0Y665"/>
<sequence>MSKESLPPYIKWVGKHNNYDGRYADMDYILVRGKLPKEAKGYMIHFKTVKKEGKWALYKREIHGSVSDTD</sequence>
<organism evidence="1">
    <name type="scientific">marine sediment metagenome</name>
    <dbReference type="NCBI Taxonomy" id="412755"/>
    <lineage>
        <taxon>unclassified sequences</taxon>
        <taxon>metagenomes</taxon>
        <taxon>ecological metagenomes</taxon>
    </lineage>
</organism>
<proteinExistence type="predicted"/>
<reference evidence="1" key="1">
    <citation type="journal article" date="2014" name="Front. Microbiol.">
        <title>High frequency of phylogenetically diverse reductive dehalogenase-homologous genes in deep subseafloor sedimentary metagenomes.</title>
        <authorList>
            <person name="Kawai M."/>
            <person name="Futagami T."/>
            <person name="Toyoda A."/>
            <person name="Takaki Y."/>
            <person name="Nishi S."/>
            <person name="Hori S."/>
            <person name="Arai W."/>
            <person name="Tsubouchi T."/>
            <person name="Morono Y."/>
            <person name="Uchiyama I."/>
            <person name="Ito T."/>
            <person name="Fujiyama A."/>
            <person name="Inagaki F."/>
            <person name="Takami H."/>
        </authorList>
    </citation>
    <scope>NUCLEOTIDE SEQUENCE</scope>
    <source>
        <strain evidence="1">Expedition CK06-06</strain>
    </source>
</reference>
<evidence type="ECO:0000313" key="1">
    <source>
        <dbReference type="EMBL" id="GAG44188.1"/>
    </source>
</evidence>
<comment type="caution">
    <text evidence="1">The sequence shown here is derived from an EMBL/GenBank/DDBJ whole genome shotgun (WGS) entry which is preliminary data.</text>
</comment>
<protein>
    <submittedName>
        <fullName evidence="1">Uncharacterized protein</fullName>
    </submittedName>
</protein>
<dbReference type="EMBL" id="BARS01051315">
    <property type="protein sequence ID" value="GAG44188.1"/>
    <property type="molecule type" value="Genomic_DNA"/>
</dbReference>